<dbReference type="EMBL" id="LR797314">
    <property type="protein sequence ID" value="CAB4202604.1"/>
    <property type="molecule type" value="Genomic_DNA"/>
</dbReference>
<reference evidence="2" key="1">
    <citation type="submission" date="2020-05" db="EMBL/GenBank/DDBJ databases">
        <authorList>
            <person name="Chiriac C."/>
            <person name="Salcher M."/>
            <person name="Ghai R."/>
            <person name="Kavagutti S V."/>
        </authorList>
    </citation>
    <scope>NUCLEOTIDE SEQUENCE [LARGE SCALE GENOMIC DNA]</scope>
</reference>
<accession>A0A6J5RVY5</accession>
<keyword evidence="3" id="KW-1185">Reference proteome</keyword>
<dbReference type="GO" id="GO:0003677">
    <property type="term" value="F:DNA binding"/>
    <property type="evidence" value="ECO:0007669"/>
    <property type="project" value="InterPro"/>
</dbReference>
<evidence type="ECO:0000259" key="1">
    <source>
        <dbReference type="Pfam" id="PF07022"/>
    </source>
</evidence>
<organism evidence="2 3">
    <name type="scientific">uncultured Caudovirales phage</name>
    <dbReference type="NCBI Taxonomy" id="2100421"/>
    <lineage>
        <taxon>Viruses</taxon>
        <taxon>Duplodnaviria</taxon>
        <taxon>Heunggongvirae</taxon>
        <taxon>Uroviricota</taxon>
        <taxon>Caudoviricetes</taxon>
        <taxon>Peduoviridae</taxon>
        <taxon>Maltschvirus</taxon>
        <taxon>Maltschvirus maltsch</taxon>
    </lineage>
</organism>
<dbReference type="GO" id="GO:0045892">
    <property type="term" value="P:negative regulation of DNA-templated transcription"/>
    <property type="evidence" value="ECO:0007669"/>
    <property type="project" value="InterPro"/>
</dbReference>
<feature type="domain" description="Bacteriophage CI repressor N-terminal" evidence="1">
    <location>
        <begin position="7"/>
        <end position="70"/>
    </location>
</feature>
<dbReference type="InterPro" id="IPR010744">
    <property type="entry name" value="Phage_CI_N"/>
</dbReference>
<dbReference type="Gene3D" id="1.10.260.40">
    <property type="entry name" value="lambda repressor-like DNA-binding domains"/>
    <property type="match status" value="1"/>
</dbReference>
<evidence type="ECO:0000313" key="3">
    <source>
        <dbReference type="Proteomes" id="UP001641549"/>
    </source>
</evidence>
<proteinExistence type="predicted"/>
<dbReference type="InterPro" id="IPR010982">
    <property type="entry name" value="Lambda_DNA-bd_dom_sf"/>
</dbReference>
<evidence type="ECO:0000313" key="2">
    <source>
        <dbReference type="EMBL" id="CAB4202604.1"/>
    </source>
</evidence>
<gene>
    <name evidence="2" type="ORF">UFOVP1367_26</name>
</gene>
<dbReference type="Pfam" id="PF07022">
    <property type="entry name" value="Phage_CI_repr"/>
    <property type="match status" value="1"/>
</dbReference>
<dbReference type="Proteomes" id="UP001641549">
    <property type="component" value="Chromosome UFOv-RH-23may17-C8087"/>
</dbReference>
<name>A0A6J5RVY5_9CAUD</name>
<sequence>MKTETKQVIERLMELFKVASDVELSAIINVPAQTISSWRNRNSTPFALCVEIALNNNVDLNWLLTGEGEMLKRKPVSKIEELAIDYCVKPVGALEALSHRLEILEHELYEVKQKMRA</sequence>
<protein>
    <submittedName>
        <fullName evidence="2">Bacteriophage CI repressor</fullName>
    </submittedName>
</protein>